<sequence length="99" mass="11096">MVSRQAECGAPFFRRLQWPPRGPGLWAGGLRLWRRSEGNGGREPPAGREPESVRNSGFAPRLHRYARWHVRSPKRGESAHGHTLTEPVLLCARTDTSGD</sequence>
<dbReference type="AlphaFoldDB" id="A0AAD7S2C6"/>
<evidence type="ECO:0000313" key="2">
    <source>
        <dbReference type="EMBL" id="KAJ8393456.1"/>
    </source>
</evidence>
<reference evidence="2" key="1">
    <citation type="journal article" date="2023" name="Science">
        <title>Genome structures resolve the early diversification of teleost fishes.</title>
        <authorList>
            <person name="Parey E."/>
            <person name="Louis A."/>
            <person name="Montfort J."/>
            <person name="Bouchez O."/>
            <person name="Roques C."/>
            <person name="Iampietro C."/>
            <person name="Lluch J."/>
            <person name="Castinel A."/>
            <person name="Donnadieu C."/>
            <person name="Desvignes T."/>
            <person name="Floi Bucao C."/>
            <person name="Jouanno E."/>
            <person name="Wen M."/>
            <person name="Mejri S."/>
            <person name="Dirks R."/>
            <person name="Jansen H."/>
            <person name="Henkel C."/>
            <person name="Chen W.J."/>
            <person name="Zahm M."/>
            <person name="Cabau C."/>
            <person name="Klopp C."/>
            <person name="Thompson A.W."/>
            <person name="Robinson-Rechavi M."/>
            <person name="Braasch I."/>
            <person name="Lecointre G."/>
            <person name="Bobe J."/>
            <person name="Postlethwait J.H."/>
            <person name="Berthelot C."/>
            <person name="Roest Crollius H."/>
            <person name="Guiguen Y."/>
        </authorList>
    </citation>
    <scope>NUCLEOTIDE SEQUENCE</scope>
    <source>
        <strain evidence="2">NC1722</strain>
    </source>
</reference>
<proteinExistence type="predicted"/>
<dbReference type="Proteomes" id="UP001221898">
    <property type="component" value="Unassembled WGS sequence"/>
</dbReference>
<accession>A0AAD7S2C6</accession>
<name>A0AAD7S2C6_9TELE</name>
<feature type="region of interest" description="Disordered" evidence="1">
    <location>
        <begin position="34"/>
        <end position="56"/>
    </location>
</feature>
<keyword evidence="3" id="KW-1185">Reference proteome</keyword>
<dbReference type="EMBL" id="JAINUG010000136">
    <property type="protein sequence ID" value="KAJ8393456.1"/>
    <property type="molecule type" value="Genomic_DNA"/>
</dbReference>
<comment type="caution">
    <text evidence="2">The sequence shown here is derived from an EMBL/GenBank/DDBJ whole genome shotgun (WGS) entry which is preliminary data.</text>
</comment>
<protein>
    <submittedName>
        <fullName evidence="2">Uncharacterized protein</fullName>
    </submittedName>
</protein>
<organism evidence="2 3">
    <name type="scientific">Aldrovandia affinis</name>
    <dbReference type="NCBI Taxonomy" id="143900"/>
    <lineage>
        <taxon>Eukaryota</taxon>
        <taxon>Metazoa</taxon>
        <taxon>Chordata</taxon>
        <taxon>Craniata</taxon>
        <taxon>Vertebrata</taxon>
        <taxon>Euteleostomi</taxon>
        <taxon>Actinopterygii</taxon>
        <taxon>Neopterygii</taxon>
        <taxon>Teleostei</taxon>
        <taxon>Notacanthiformes</taxon>
        <taxon>Halosauridae</taxon>
        <taxon>Aldrovandia</taxon>
    </lineage>
</organism>
<gene>
    <name evidence="2" type="ORF">AAFF_G00059290</name>
</gene>
<evidence type="ECO:0000313" key="3">
    <source>
        <dbReference type="Proteomes" id="UP001221898"/>
    </source>
</evidence>
<evidence type="ECO:0000256" key="1">
    <source>
        <dbReference type="SAM" id="MobiDB-lite"/>
    </source>
</evidence>